<evidence type="ECO:0000313" key="3">
    <source>
        <dbReference type="Proteomes" id="UP001597101"/>
    </source>
</evidence>
<dbReference type="EMBL" id="JBHTJV010000011">
    <property type="protein sequence ID" value="MFD0917305.1"/>
    <property type="molecule type" value="Genomic_DNA"/>
</dbReference>
<evidence type="ECO:0000313" key="2">
    <source>
        <dbReference type="EMBL" id="MFD0917305.1"/>
    </source>
</evidence>
<organism evidence="2 3">
    <name type="scientific">Pseudahrensia aquimaris</name>
    <dbReference type="NCBI Taxonomy" id="744461"/>
    <lineage>
        <taxon>Bacteria</taxon>
        <taxon>Pseudomonadati</taxon>
        <taxon>Pseudomonadota</taxon>
        <taxon>Alphaproteobacteria</taxon>
        <taxon>Hyphomicrobiales</taxon>
        <taxon>Ahrensiaceae</taxon>
        <taxon>Pseudahrensia</taxon>
    </lineage>
</organism>
<comment type="caution">
    <text evidence="2">The sequence shown here is derived from an EMBL/GenBank/DDBJ whole genome shotgun (WGS) entry which is preliminary data.</text>
</comment>
<keyword evidence="3" id="KW-1185">Reference proteome</keyword>
<reference evidence="3" key="1">
    <citation type="journal article" date="2019" name="Int. J. Syst. Evol. Microbiol.">
        <title>The Global Catalogue of Microorganisms (GCM) 10K type strain sequencing project: providing services to taxonomists for standard genome sequencing and annotation.</title>
        <authorList>
            <consortium name="The Broad Institute Genomics Platform"/>
            <consortium name="The Broad Institute Genome Sequencing Center for Infectious Disease"/>
            <person name="Wu L."/>
            <person name="Ma J."/>
        </authorList>
    </citation>
    <scope>NUCLEOTIDE SEQUENCE [LARGE SCALE GENOMIC DNA]</scope>
    <source>
        <strain evidence="3">CCUG 60023</strain>
    </source>
</reference>
<evidence type="ECO:0000256" key="1">
    <source>
        <dbReference type="SAM" id="SignalP"/>
    </source>
</evidence>
<keyword evidence="1" id="KW-0732">Signal</keyword>
<accession>A0ABW3FGM4</accession>
<proteinExistence type="predicted"/>
<feature type="chain" id="PRO_5045811293" evidence="1">
    <location>
        <begin position="22"/>
        <end position="266"/>
    </location>
</feature>
<protein>
    <submittedName>
        <fullName evidence="2">Uncharacterized protein</fullName>
    </submittedName>
</protein>
<feature type="signal peptide" evidence="1">
    <location>
        <begin position="1"/>
        <end position="21"/>
    </location>
</feature>
<dbReference type="RefSeq" id="WP_377213168.1">
    <property type="nucleotide sequence ID" value="NZ_JBHTJV010000011.1"/>
</dbReference>
<sequence length="266" mass="29664">MRSVLASILICLAASTHPMLALGETRIEPTRIVNFEGLWLPYQHGASLSLWGNDRASFGVERASDGGVKIWVYEASAEYEDTLPRGFLVFEGRQSETGLVGRWSRHLISCHSYSFDVQSTKAATSTQLSFSGEVREPAGEYCQHDDQNTATVEVLNFWRDAPMAVALNGYERQSTPFPLAEFQWLPDAAQTPLRFYETSKLRKVVGEVLPLQGEMSLYKRQCAPDQTKATNDDLECAAYVKIDHWQGWVDGEQIRSAVTAAQPPKG</sequence>
<name>A0ABW3FGM4_9HYPH</name>
<dbReference type="Proteomes" id="UP001597101">
    <property type="component" value="Unassembled WGS sequence"/>
</dbReference>
<gene>
    <name evidence="2" type="ORF">ACFQ14_12890</name>
</gene>